<feature type="domain" description="MacB-like periplasmic core" evidence="9">
    <location>
        <begin position="16"/>
        <end position="210"/>
    </location>
</feature>
<feature type="transmembrane region" description="Helical" evidence="7">
    <location>
        <begin position="302"/>
        <end position="330"/>
    </location>
</feature>
<comment type="caution">
    <text evidence="10">The sequence shown here is derived from an EMBL/GenBank/DDBJ whole genome shotgun (WGS) entry which is preliminary data.</text>
</comment>
<evidence type="ECO:0000259" key="8">
    <source>
        <dbReference type="Pfam" id="PF02687"/>
    </source>
</evidence>
<keyword evidence="11" id="KW-1185">Reference proteome</keyword>
<keyword evidence="4 7" id="KW-1133">Transmembrane helix</keyword>
<gene>
    <name evidence="10" type="ORF">G1C97_0140</name>
</gene>
<dbReference type="AlphaFoldDB" id="A0A7Y0EVI5"/>
<protein>
    <submittedName>
        <fullName evidence="10">ABC transporter substrate-binding protein</fullName>
    </submittedName>
</protein>
<evidence type="ECO:0000256" key="2">
    <source>
        <dbReference type="ARBA" id="ARBA00022475"/>
    </source>
</evidence>
<evidence type="ECO:0000256" key="6">
    <source>
        <dbReference type="ARBA" id="ARBA00038076"/>
    </source>
</evidence>
<comment type="subcellular location">
    <subcellularLocation>
        <location evidence="1">Cell membrane</location>
        <topology evidence="1">Multi-pass membrane protein</topology>
    </subcellularLocation>
</comment>
<dbReference type="EMBL" id="JAAIIG010000001">
    <property type="protein sequence ID" value="NMM97191.1"/>
    <property type="molecule type" value="Genomic_DNA"/>
</dbReference>
<evidence type="ECO:0000313" key="10">
    <source>
        <dbReference type="EMBL" id="NMM97191.1"/>
    </source>
</evidence>
<evidence type="ECO:0000256" key="7">
    <source>
        <dbReference type="SAM" id="Phobius"/>
    </source>
</evidence>
<keyword evidence="3 7" id="KW-0812">Transmembrane</keyword>
<name>A0A7Y0EVI5_9BIFI</name>
<dbReference type="Pfam" id="PF02687">
    <property type="entry name" value="FtsX"/>
    <property type="match status" value="1"/>
</dbReference>
<feature type="transmembrane region" description="Helical" evidence="7">
    <location>
        <begin position="256"/>
        <end position="281"/>
    </location>
</feature>
<reference evidence="10 11" key="1">
    <citation type="submission" date="2020-02" db="EMBL/GenBank/DDBJ databases">
        <title>Characterization of phylogenetic diversity of novel bifidobacterial species isolated in Czech ZOOs.</title>
        <authorList>
            <person name="Lugli G.A."/>
            <person name="Vera N.B."/>
            <person name="Ventura M."/>
        </authorList>
    </citation>
    <scope>NUCLEOTIDE SEQUENCE [LARGE SCALE GENOMIC DNA]</scope>
    <source>
        <strain evidence="10 11">DSM 109959</strain>
    </source>
</reference>
<comment type="similarity">
    <text evidence="6">Belongs to the ABC-4 integral membrane protein family.</text>
</comment>
<dbReference type="Proteomes" id="UP000543419">
    <property type="component" value="Unassembled WGS sequence"/>
</dbReference>
<proteinExistence type="inferred from homology"/>
<sequence length="385" mass="40778">MLKMIIKDLRLSPMRSILTSLSMAVGILSLIASVLIGTTGKDYLQTINAQLSGWSPTYTLTVKDAGTNSSKANAAFLDSLEHSQDAAIAAEYQISSLGVYQHGKIQNATFLIASSNRSLIYPNHLISGIGCPTDNEQTPPCAVVNEAANNLYTVNNSLTIGQFNSISTFNVRVRGVVSDGSTEPVIYMNPIMLQTFFPLLWTPSSITLRVHPHSLSFNESEIKQLVNDMLFDTVGGSVTDTTRTDNAESYDSIVSFLQAATLVSALLLLMVSTIGIINIGMAGIEQRARELLIRRALGATRLSIACLVVGSSVMLSLFVALGSIIISLLIVGTLPVLLPAASMVQLQYPVSAAIIACAAAVATAALGALAPAIKAARLQPALALR</sequence>
<dbReference type="GO" id="GO:0022857">
    <property type="term" value="F:transmembrane transporter activity"/>
    <property type="evidence" value="ECO:0007669"/>
    <property type="project" value="TreeGrafter"/>
</dbReference>
<dbReference type="RefSeq" id="WP_169240074.1">
    <property type="nucleotide sequence ID" value="NZ_JAAIIG010000001.1"/>
</dbReference>
<dbReference type="PANTHER" id="PTHR30572:SF4">
    <property type="entry name" value="ABC TRANSPORTER PERMEASE YTRF"/>
    <property type="match status" value="1"/>
</dbReference>
<feature type="transmembrane region" description="Helical" evidence="7">
    <location>
        <begin position="350"/>
        <end position="370"/>
    </location>
</feature>
<feature type="domain" description="ABC3 transporter permease C-terminal" evidence="8">
    <location>
        <begin position="264"/>
        <end position="380"/>
    </location>
</feature>
<dbReference type="InterPro" id="IPR025857">
    <property type="entry name" value="MacB_PCD"/>
</dbReference>
<keyword evidence="5 7" id="KW-0472">Membrane</keyword>
<evidence type="ECO:0000256" key="1">
    <source>
        <dbReference type="ARBA" id="ARBA00004651"/>
    </source>
</evidence>
<dbReference type="GO" id="GO:0005886">
    <property type="term" value="C:plasma membrane"/>
    <property type="evidence" value="ECO:0007669"/>
    <property type="project" value="UniProtKB-SubCell"/>
</dbReference>
<dbReference type="InterPro" id="IPR050250">
    <property type="entry name" value="Macrolide_Exporter_MacB"/>
</dbReference>
<dbReference type="Pfam" id="PF12704">
    <property type="entry name" value="MacB_PCD"/>
    <property type="match status" value="1"/>
</dbReference>
<evidence type="ECO:0000313" key="11">
    <source>
        <dbReference type="Proteomes" id="UP000543419"/>
    </source>
</evidence>
<dbReference type="InterPro" id="IPR003838">
    <property type="entry name" value="ABC3_permease_C"/>
</dbReference>
<dbReference type="PANTHER" id="PTHR30572">
    <property type="entry name" value="MEMBRANE COMPONENT OF TRANSPORTER-RELATED"/>
    <property type="match status" value="1"/>
</dbReference>
<evidence type="ECO:0000256" key="3">
    <source>
        <dbReference type="ARBA" id="ARBA00022692"/>
    </source>
</evidence>
<evidence type="ECO:0000259" key="9">
    <source>
        <dbReference type="Pfam" id="PF12704"/>
    </source>
</evidence>
<organism evidence="10 11">
    <name type="scientific">Bifidobacterium olomucense</name>
    <dbReference type="NCBI Taxonomy" id="2675324"/>
    <lineage>
        <taxon>Bacteria</taxon>
        <taxon>Bacillati</taxon>
        <taxon>Actinomycetota</taxon>
        <taxon>Actinomycetes</taxon>
        <taxon>Bifidobacteriales</taxon>
        <taxon>Bifidobacteriaceae</taxon>
        <taxon>Bifidobacterium</taxon>
    </lineage>
</organism>
<keyword evidence="2" id="KW-1003">Cell membrane</keyword>
<evidence type="ECO:0000256" key="4">
    <source>
        <dbReference type="ARBA" id="ARBA00022989"/>
    </source>
</evidence>
<accession>A0A7Y0EVI5</accession>
<evidence type="ECO:0000256" key="5">
    <source>
        <dbReference type="ARBA" id="ARBA00023136"/>
    </source>
</evidence>